<evidence type="ECO:0000256" key="11">
    <source>
        <dbReference type="SAM" id="MobiDB-lite"/>
    </source>
</evidence>
<evidence type="ECO:0000256" key="9">
    <source>
        <dbReference type="PROSITE-ProRule" id="PRU01240"/>
    </source>
</evidence>
<dbReference type="Gene3D" id="3.40.50.200">
    <property type="entry name" value="Peptidase S8/S53 domain"/>
    <property type="match status" value="1"/>
</dbReference>
<evidence type="ECO:0000256" key="2">
    <source>
        <dbReference type="ARBA" id="ARBA00004613"/>
    </source>
</evidence>
<feature type="compositionally biased region" description="Polar residues" evidence="11">
    <location>
        <begin position="307"/>
        <end position="319"/>
    </location>
</feature>
<evidence type="ECO:0000256" key="6">
    <source>
        <dbReference type="ARBA" id="ARBA00022801"/>
    </source>
</evidence>
<dbReference type="InterPro" id="IPR036852">
    <property type="entry name" value="Peptidase_S8/S53_dom_sf"/>
</dbReference>
<dbReference type="PANTHER" id="PTHR43806:SF11">
    <property type="entry name" value="CEREVISIN-RELATED"/>
    <property type="match status" value="1"/>
</dbReference>
<evidence type="ECO:0000313" key="14">
    <source>
        <dbReference type="Proteomes" id="UP000018890"/>
    </source>
</evidence>
<dbReference type="InterPro" id="IPR023827">
    <property type="entry name" value="Peptidase_S8_Asp-AS"/>
</dbReference>
<dbReference type="PROSITE" id="PS51892">
    <property type="entry name" value="SUBTILASE"/>
    <property type="match status" value="1"/>
</dbReference>
<sequence length="630" mass="70375">MLWRMARTVLIVGLVGIGLAIIGRALIDDYQYSFETKQIPQELEVSAMNHLMAEDLSMTTSMFLKQLSAQMQRWSNQDLNNQELQTRFAEEVNEHPHFHGFAVMKEDKVITAIGEMERLDPSKVTHTHMASRFSDPYSVDGRQYMLMGEELNDGRMVLGEIDLSFVKSFVKGLASVADANGTFFVSGADPEVDWETTADIPEKLEAETVPELGWQIVVHSDEHKPEQLQQPFYEHQAVIKFKHPEFATTWFSENQDLEIKEDNNPLFVVESTRETTEQLVRRLRLEYDLAIVEPNYKMTKQVILFSTDPNETRNQAPRTTNREAEEAPHQTPRHAEGVQQNVLTTTPNDEFFEPYQWNLDQIEIHEGWNLTGGQGVKIAILDTGVDPNHLDIAEKLGPGYNAFDDNTDFSDAHGHGTHVAGVAAALTNNVTGIAGISWDSTILPVKVLNDEGEGSSYEVAKGIYWAVDQGADVINMSLGDYYPSELLHDAIRYAYEQDVVLIAASGNDNVQDPMYPAQYEEVFTVGAVNDARNRAFFSNYGDHVDVTAPGEHIPSLFPDNNYVVMSGTSMAAPHVAGLAGLIRSLRPELSNEEVYNVIRSTAKDLGTDGHDPYYGFGEIDIAKALQSIAN</sequence>
<evidence type="ECO:0000256" key="3">
    <source>
        <dbReference type="ARBA" id="ARBA00011073"/>
    </source>
</evidence>
<dbReference type="InterPro" id="IPR000209">
    <property type="entry name" value="Peptidase_S8/S53_dom"/>
</dbReference>
<dbReference type="PANTHER" id="PTHR43806">
    <property type="entry name" value="PEPTIDASE S8"/>
    <property type="match status" value="1"/>
</dbReference>
<dbReference type="SUPFAM" id="SSF52743">
    <property type="entry name" value="Subtilisin-like"/>
    <property type="match status" value="1"/>
</dbReference>
<feature type="compositionally biased region" description="Basic and acidic residues" evidence="11">
    <location>
        <begin position="320"/>
        <end position="335"/>
    </location>
</feature>
<dbReference type="GO" id="GO:0004252">
    <property type="term" value="F:serine-type endopeptidase activity"/>
    <property type="evidence" value="ECO:0007669"/>
    <property type="project" value="UniProtKB-UniRule"/>
</dbReference>
<evidence type="ECO:0000259" key="12">
    <source>
        <dbReference type="Pfam" id="PF00082"/>
    </source>
</evidence>
<dbReference type="CDD" id="cd07484">
    <property type="entry name" value="Peptidases_S8_Thermitase_like"/>
    <property type="match status" value="1"/>
</dbReference>
<dbReference type="InterPro" id="IPR022398">
    <property type="entry name" value="Peptidase_S8_His-AS"/>
</dbReference>
<comment type="cofactor">
    <cofactor evidence="1">
        <name>Ca(2+)</name>
        <dbReference type="ChEBI" id="CHEBI:29108"/>
    </cofactor>
</comment>
<keyword evidence="8" id="KW-0106">Calcium</keyword>
<evidence type="ECO:0000256" key="1">
    <source>
        <dbReference type="ARBA" id="ARBA00001913"/>
    </source>
</evidence>
<reference evidence="13" key="1">
    <citation type="journal article" date="2014" name="Genome Announc.">
        <title>Draft Genome Sequences of Three Alkaliphilic Bacillus Strains, Bacillus wakoensis JCM 9140T, Bacillus akibai JCM 9157T, and Bacillus hemicellulosilyticus JCM 9152T.</title>
        <authorList>
            <person name="Yuki M."/>
            <person name="Oshima K."/>
            <person name="Suda W."/>
            <person name="Oshida Y."/>
            <person name="Kitamura K."/>
            <person name="Iida T."/>
            <person name="Hattori M."/>
            <person name="Ohkuma M."/>
        </authorList>
    </citation>
    <scope>NUCLEOTIDE SEQUENCE [LARGE SCALE GENOMIC DNA]</scope>
    <source>
        <strain evidence="13">JCM 9140</strain>
    </source>
</reference>
<feature type="active site" description="Charge relay system" evidence="9">
    <location>
        <position position="569"/>
    </location>
</feature>
<evidence type="ECO:0000256" key="7">
    <source>
        <dbReference type="ARBA" id="ARBA00022825"/>
    </source>
</evidence>
<dbReference type="GO" id="GO:0005576">
    <property type="term" value="C:extracellular region"/>
    <property type="evidence" value="ECO:0007669"/>
    <property type="project" value="UniProtKB-SubCell"/>
</dbReference>
<dbReference type="PROSITE" id="PS00137">
    <property type="entry name" value="SUBTILASE_HIS"/>
    <property type="match status" value="1"/>
</dbReference>
<dbReference type="PRINTS" id="PR00723">
    <property type="entry name" value="SUBTILISIN"/>
</dbReference>
<dbReference type="InterPro" id="IPR050131">
    <property type="entry name" value="Peptidase_S8_subtilisin-like"/>
</dbReference>
<comment type="similarity">
    <text evidence="3 9 10">Belongs to the peptidase S8 family.</text>
</comment>
<feature type="region of interest" description="Disordered" evidence="11">
    <location>
        <begin position="307"/>
        <end position="335"/>
    </location>
</feature>
<keyword evidence="6 9" id="KW-0378">Hydrolase</keyword>
<evidence type="ECO:0000256" key="8">
    <source>
        <dbReference type="ARBA" id="ARBA00022837"/>
    </source>
</evidence>
<evidence type="ECO:0000256" key="5">
    <source>
        <dbReference type="ARBA" id="ARBA00022670"/>
    </source>
</evidence>
<dbReference type="InterPro" id="IPR015500">
    <property type="entry name" value="Peptidase_S8_subtilisin-rel"/>
</dbReference>
<comment type="subcellular location">
    <subcellularLocation>
        <location evidence="2">Secreted</location>
    </subcellularLocation>
</comment>
<accession>W4Q0B4</accession>
<dbReference type="Pfam" id="PF00082">
    <property type="entry name" value="Peptidase_S8"/>
    <property type="match status" value="1"/>
</dbReference>
<dbReference type="AlphaFoldDB" id="W4Q0B4"/>
<feature type="active site" description="Charge relay system" evidence="9">
    <location>
        <position position="382"/>
    </location>
</feature>
<protein>
    <submittedName>
        <fullName evidence="13">Protease</fullName>
    </submittedName>
</protein>
<comment type="caution">
    <text evidence="13">The sequence shown here is derived from an EMBL/GenBank/DDBJ whole genome shotgun (WGS) entry which is preliminary data.</text>
</comment>
<keyword evidence="5 9" id="KW-0645">Protease</keyword>
<organism evidence="13 14">
    <name type="scientific">Halalkalibacter wakoensis JCM 9140</name>
    <dbReference type="NCBI Taxonomy" id="1236970"/>
    <lineage>
        <taxon>Bacteria</taxon>
        <taxon>Bacillati</taxon>
        <taxon>Bacillota</taxon>
        <taxon>Bacilli</taxon>
        <taxon>Bacillales</taxon>
        <taxon>Bacillaceae</taxon>
        <taxon>Halalkalibacter</taxon>
    </lineage>
</organism>
<dbReference type="GO" id="GO:0006508">
    <property type="term" value="P:proteolysis"/>
    <property type="evidence" value="ECO:0007669"/>
    <property type="project" value="UniProtKB-KW"/>
</dbReference>
<dbReference type="STRING" id="1236970.JCM9140_777"/>
<evidence type="ECO:0000256" key="4">
    <source>
        <dbReference type="ARBA" id="ARBA00022525"/>
    </source>
</evidence>
<gene>
    <name evidence="13" type="ORF">JCM9140_777</name>
</gene>
<evidence type="ECO:0000256" key="10">
    <source>
        <dbReference type="RuleBase" id="RU003355"/>
    </source>
</evidence>
<dbReference type="EMBL" id="BAUT01000004">
    <property type="protein sequence ID" value="GAE24824.1"/>
    <property type="molecule type" value="Genomic_DNA"/>
</dbReference>
<dbReference type="PROSITE" id="PS00138">
    <property type="entry name" value="SUBTILASE_SER"/>
    <property type="match status" value="1"/>
</dbReference>
<dbReference type="Proteomes" id="UP000018890">
    <property type="component" value="Unassembled WGS sequence"/>
</dbReference>
<dbReference type="InterPro" id="IPR023828">
    <property type="entry name" value="Peptidase_S8_Ser-AS"/>
</dbReference>
<feature type="active site" description="Charge relay system" evidence="9">
    <location>
        <position position="415"/>
    </location>
</feature>
<dbReference type="RefSeq" id="WP_034742370.1">
    <property type="nucleotide sequence ID" value="NZ_BAUT01000004.1"/>
</dbReference>
<proteinExistence type="inferred from homology"/>
<keyword evidence="4" id="KW-0964">Secreted</keyword>
<dbReference type="PROSITE" id="PS00136">
    <property type="entry name" value="SUBTILASE_ASP"/>
    <property type="match status" value="1"/>
</dbReference>
<feature type="domain" description="Peptidase S8/S53" evidence="12">
    <location>
        <begin position="373"/>
        <end position="617"/>
    </location>
</feature>
<name>W4Q0B4_9BACI</name>
<keyword evidence="7 9" id="KW-0720">Serine protease</keyword>
<dbReference type="InterPro" id="IPR034084">
    <property type="entry name" value="Thermitase-like_dom"/>
</dbReference>
<evidence type="ECO:0000313" key="13">
    <source>
        <dbReference type="EMBL" id="GAE24824.1"/>
    </source>
</evidence>
<keyword evidence="14" id="KW-1185">Reference proteome</keyword>